<dbReference type="PANTHER" id="PTHR35525:SF3">
    <property type="entry name" value="BLL6575 PROTEIN"/>
    <property type="match status" value="1"/>
</dbReference>
<dbReference type="Proteomes" id="UP001500603">
    <property type="component" value="Unassembled WGS sequence"/>
</dbReference>
<dbReference type="Pfam" id="PF11706">
    <property type="entry name" value="zf-CGNR"/>
    <property type="match status" value="1"/>
</dbReference>
<dbReference type="InterPro" id="IPR023286">
    <property type="entry name" value="ABATE_dom_sf"/>
</dbReference>
<accession>A0ABP9K4M3</accession>
<dbReference type="InterPro" id="IPR010852">
    <property type="entry name" value="ABATE"/>
</dbReference>
<protein>
    <submittedName>
        <fullName evidence="2">CGNR zinc finger domain-containing protein</fullName>
    </submittedName>
</protein>
<feature type="domain" description="Zinc finger CGNR" evidence="1">
    <location>
        <begin position="132"/>
        <end position="174"/>
    </location>
</feature>
<name>A0ABP9K4M3_9NOCA</name>
<dbReference type="Gene3D" id="1.10.3300.10">
    <property type="entry name" value="Jann2411-like domain"/>
    <property type="match status" value="1"/>
</dbReference>
<comment type="caution">
    <text evidence="2">The sequence shown here is derived from an EMBL/GenBank/DDBJ whole genome shotgun (WGS) entry which is preliminary data.</text>
</comment>
<dbReference type="InterPro" id="IPR021005">
    <property type="entry name" value="Znf_CGNR"/>
</dbReference>
<sequence>MHSAEWHVKGELAVVEDEELLLTVLNSAPVIDGNPTDALSGDGTRDWIRALGGGGTRAEGDLLRRVRDTLHALIRRASTDITLLEAALDHARLRPVPFAEGVTWRLEAPADEELAVRVILAWSRVNTELPHRLRACANHECNLFLIDHSRPGTARWCSMAACGNRMKARTHARKQRFE</sequence>
<evidence type="ECO:0000259" key="1">
    <source>
        <dbReference type="Pfam" id="PF11706"/>
    </source>
</evidence>
<evidence type="ECO:0000313" key="3">
    <source>
        <dbReference type="Proteomes" id="UP001500603"/>
    </source>
</evidence>
<dbReference type="RefSeq" id="WP_345494917.1">
    <property type="nucleotide sequence ID" value="NZ_BAABJM010000002.1"/>
</dbReference>
<reference evidence="3" key="1">
    <citation type="journal article" date="2019" name="Int. J. Syst. Evol. Microbiol.">
        <title>The Global Catalogue of Microorganisms (GCM) 10K type strain sequencing project: providing services to taxonomists for standard genome sequencing and annotation.</title>
        <authorList>
            <consortium name="The Broad Institute Genomics Platform"/>
            <consortium name="The Broad Institute Genome Sequencing Center for Infectious Disease"/>
            <person name="Wu L."/>
            <person name="Ma J."/>
        </authorList>
    </citation>
    <scope>NUCLEOTIDE SEQUENCE [LARGE SCALE GENOMIC DNA]</scope>
    <source>
        <strain evidence="3">JCM 18298</strain>
    </source>
</reference>
<evidence type="ECO:0000313" key="2">
    <source>
        <dbReference type="EMBL" id="GAA5049955.1"/>
    </source>
</evidence>
<organism evidence="2 3">
    <name type="scientific">Nocardia callitridis</name>
    <dbReference type="NCBI Taxonomy" id="648753"/>
    <lineage>
        <taxon>Bacteria</taxon>
        <taxon>Bacillati</taxon>
        <taxon>Actinomycetota</taxon>
        <taxon>Actinomycetes</taxon>
        <taxon>Mycobacteriales</taxon>
        <taxon>Nocardiaceae</taxon>
        <taxon>Nocardia</taxon>
    </lineage>
</organism>
<dbReference type="SUPFAM" id="SSF160904">
    <property type="entry name" value="Jann2411-like"/>
    <property type="match status" value="1"/>
</dbReference>
<proteinExistence type="predicted"/>
<dbReference type="EMBL" id="BAABJM010000002">
    <property type="protein sequence ID" value="GAA5049955.1"/>
    <property type="molecule type" value="Genomic_DNA"/>
</dbReference>
<keyword evidence="3" id="KW-1185">Reference proteome</keyword>
<gene>
    <name evidence="2" type="ORF">GCM10023318_19560</name>
</gene>
<dbReference type="PANTHER" id="PTHR35525">
    <property type="entry name" value="BLL6575 PROTEIN"/>
    <property type="match status" value="1"/>
</dbReference>